<proteinExistence type="predicted"/>
<protein>
    <submittedName>
        <fullName evidence="2">Uncharacterized protein</fullName>
    </submittedName>
</protein>
<feature type="region of interest" description="Disordered" evidence="1">
    <location>
        <begin position="1"/>
        <end position="52"/>
    </location>
</feature>
<evidence type="ECO:0000313" key="3">
    <source>
        <dbReference type="Proteomes" id="UP000224634"/>
    </source>
</evidence>
<organism evidence="2 3">
    <name type="scientific">Polytolypa hystricis (strain UAMH7299)</name>
    <dbReference type="NCBI Taxonomy" id="1447883"/>
    <lineage>
        <taxon>Eukaryota</taxon>
        <taxon>Fungi</taxon>
        <taxon>Dikarya</taxon>
        <taxon>Ascomycota</taxon>
        <taxon>Pezizomycotina</taxon>
        <taxon>Eurotiomycetes</taxon>
        <taxon>Eurotiomycetidae</taxon>
        <taxon>Onygenales</taxon>
        <taxon>Onygenales incertae sedis</taxon>
        <taxon>Polytolypa</taxon>
    </lineage>
</organism>
<feature type="compositionally biased region" description="Basic residues" evidence="1">
    <location>
        <begin position="33"/>
        <end position="46"/>
    </location>
</feature>
<name>A0A2B7YIA3_POLH7</name>
<dbReference type="EMBL" id="PDNA01000041">
    <property type="protein sequence ID" value="PGH20327.1"/>
    <property type="molecule type" value="Genomic_DNA"/>
</dbReference>
<comment type="caution">
    <text evidence="2">The sequence shown here is derived from an EMBL/GenBank/DDBJ whole genome shotgun (WGS) entry which is preliminary data.</text>
</comment>
<accession>A0A2B7YIA3</accession>
<dbReference type="Proteomes" id="UP000224634">
    <property type="component" value="Unassembled WGS sequence"/>
</dbReference>
<gene>
    <name evidence="2" type="ORF">AJ80_03594</name>
</gene>
<evidence type="ECO:0000256" key="1">
    <source>
        <dbReference type="SAM" id="MobiDB-lite"/>
    </source>
</evidence>
<keyword evidence="3" id="KW-1185">Reference proteome</keyword>
<dbReference type="AlphaFoldDB" id="A0A2B7YIA3"/>
<feature type="compositionally biased region" description="Polar residues" evidence="1">
    <location>
        <begin position="1"/>
        <end position="19"/>
    </location>
</feature>
<sequence length="181" mass="20681">METSTSPQTKKGKSQTWTTQRHHRSCGTGNHLTVHHNNHHHDHGHRRNDSNASDHDIRLARLKRRPQSVSLGPPERLNLSTNLDSQWLSKETPVLRRRNTLRSFLRRPTSGFVVDFKCNHDGVKLPLQRSGGSGISKVVILFTTPALDHPKYYYHQLSTYDDKSSNIEPSHNGQDANVFPR</sequence>
<evidence type="ECO:0000313" key="2">
    <source>
        <dbReference type="EMBL" id="PGH20327.1"/>
    </source>
</evidence>
<reference evidence="2 3" key="1">
    <citation type="submission" date="2017-10" db="EMBL/GenBank/DDBJ databases">
        <title>Comparative genomics in systemic dimorphic fungi from Ajellomycetaceae.</title>
        <authorList>
            <person name="Munoz J.F."/>
            <person name="Mcewen J.G."/>
            <person name="Clay O.K."/>
            <person name="Cuomo C.A."/>
        </authorList>
    </citation>
    <scope>NUCLEOTIDE SEQUENCE [LARGE SCALE GENOMIC DNA]</scope>
    <source>
        <strain evidence="2 3">UAMH7299</strain>
    </source>
</reference>